<keyword evidence="9" id="KW-0675">Receptor</keyword>
<evidence type="ECO:0000256" key="7">
    <source>
        <dbReference type="PROSITE-ProRule" id="PRU01360"/>
    </source>
</evidence>
<dbReference type="Proteomes" id="UP001501207">
    <property type="component" value="Unassembled WGS sequence"/>
</dbReference>
<keyword evidence="4 7" id="KW-0812">Transmembrane</keyword>
<dbReference type="EMBL" id="BAABFN010000002">
    <property type="protein sequence ID" value="GAA4308388.1"/>
    <property type="molecule type" value="Genomic_DNA"/>
</dbReference>
<dbReference type="InterPro" id="IPR008969">
    <property type="entry name" value="CarboxyPept-like_regulatory"/>
</dbReference>
<dbReference type="Gene3D" id="2.170.130.10">
    <property type="entry name" value="TonB-dependent receptor, plug domain"/>
    <property type="match status" value="1"/>
</dbReference>
<comment type="similarity">
    <text evidence="7">Belongs to the TonB-dependent receptor family.</text>
</comment>
<keyword evidence="10" id="KW-1185">Reference proteome</keyword>
<protein>
    <submittedName>
        <fullName evidence="9">TonB-dependent receptor</fullName>
    </submittedName>
</protein>
<organism evidence="9 10">
    <name type="scientific">Compostibacter hankyongensis</name>
    <dbReference type="NCBI Taxonomy" id="1007089"/>
    <lineage>
        <taxon>Bacteria</taxon>
        <taxon>Pseudomonadati</taxon>
        <taxon>Bacteroidota</taxon>
        <taxon>Chitinophagia</taxon>
        <taxon>Chitinophagales</taxon>
        <taxon>Chitinophagaceae</taxon>
        <taxon>Compostibacter</taxon>
    </lineage>
</organism>
<dbReference type="InterPro" id="IPR036942">
    <property type="entry name" value="Beta-barrel_TonB_sf"/>
</dbReference>
<keyword evidence="5 7" id="KW-0472">Membrane</keyword>
<proteinExistence type="inferred from homology"/>
<evidence type="ECO:0000256" key="6">
    <source>
        <dbReference type="ARBA" id="ARBA00023237"/>
    </source>
</evidence>
<gene>
    <name evidence="9" type="ORF">GCM10023143_15670</name>
</gene>
<keyword evidence="6 7" id="KW-0998">Cell outer membrane</keyword>
<dbReference type="SUPFAM" id="SSF56935">
    <property type="entry name" value="Porins"/>
    <property type="match status" value="1"/>
</dbReference>
<dbReference type="SUPFAM" id="SSF49464">
    <property type="entry name" value="Carboxypeptidase regulatory domain-like"/>
    <property type="match status" value="1"/>
</dbReference>
<accession>A0ABP8FPM4</accession>
<dbReference type="InterPro" id="IPR023996">
    <property type="entry name" value="TonB-dep_OMP_SusC/RagA"/>
</dbReference>
<evidence type="ECO:0000256" key="4">
    <source>
        <dbReference type="ARBA" id="ARBA00022692"/>
    </source>
</evidence>
<comment type="caution">
    <text evidence="9">The sequence shown here is derived from an EMBL/GenBank/DDBJ whole genome shotgun (WGS) entry which is preliminary data.</text>
</comment>
<evidence type="ECO:0000256" key="1">
    <source>
        <dbReference type="ARBA" id="ARBA00004571"/>
    </source>
</evidence>
<dbReference type="InterPro" id="IPR012910">
    <property type="entry name" value="Plug_dom"/>
</dbReference>
<dbReference type="Gene3D" id="2.40.170.20">
    <property type="entry name" value="TonB-dependent receptor, beta-barrel domain"/>
    <property type="match status" value="1"/>
</dbReference>
<evidence type="ECO:0000256" key="3">
    <source>
        <dbReference type="ARBA" id="ARBA00022452"/>
    </source>
</evidence>
<dbReference type="InterPro" id="IPR023997">
    <property type="entry name" value="TonB-dep_OMP_SusC/RagA_CS"/>
</dbReference>
<evidence type="ECO:0000259" key="8">
    <source>
        <dbReference type="Pfam" id="PF07715"/>
    </source>
</evidence>
<dbReference type="Pfam" id="PF13715">
    <property type="entry name" value="CarbopepD_reg_2"/>
    <property type="match status" value="1"/>
</dbReference>
<dbReference type="InterPro" id="IPR037066">
    <property type="entry name" value="Plug_dom_sf"/>
</dbReference>
<reference evidence="10" key="1">
    <citation type="journal article" date="2019" name="Int. J. Syst. Evol. Microbiol.">
        <title>The Global Catalogue of Microorganisms (GCM) 10K type strain sequencing project: providing services to taxonomists for standard genome sequencing and annotation.</title>
        <authorList>
            <consortium name="The Broad Institute Genomics Platform"/>
            <consortium name="The Broad Institute Genome Sequencing Center for Infectious Disease"/>
            <person name="Wu L."/>
            <person name="Ma J."/>
        </authorList>
    </citation>
    <scope>NUCLEOTIDE SEQUENCE [LARGE SCALE GENOMIC DNA]</scope>
    <source>
        <strain evidence="10">JCM 17664</strain>
    </source>
</reference>
<comment type="subcellular location">
    <subcellularLocation>
        <location evidence="1 7">Cell outer membrane</location>
        <topology evidence="1 7">Multi-pass membrane protein</topology>
    </subcellularLocation>
</comment>
<name>A0ABP8FPM4_9BACT</name>
<dbReference type="Pfam" id="PF07715">
    <property type="entry name" value="Plug"/>
    <property type="match status" value="1"/>
</dbReference>
<evidence type="ECO:0000313" key="9">
    <source>
        <dbReference type="EMBL" id="GAA4308388.1"/>
    </source>
</evidence>
<evidence type="ECO:0000256" key="2">
    <source>
        <dbReference type="ARBA" id="ARBA00022448"/>
    </source>
</evidence>
<dbReference type="NCBIfam" id="TIGR04056">
    <property type="entry name" value="OMP_RagA_SusC"/>
    <property type="match status" value="1"/>
</dbReference>
<keyword evidence="2 7" id="KW-0813">Transport</keyword>
<dbReference type="NCBIfam" id="TIGR04057">
    <property type="entry name" value="SusC_RagA_signa"/>
    <property type="match status" value="1"/>
</dbReference>
<sequence length="964" mass="106912">MTVQIQHSNNGAVTNAAGQFQLENASAADTLIATYVGYEVKKIPVGNQTTLEMSLSPSASQLDQIVVIGYGTAKKKDLTGAITRIDMSDKMNNANVNLLQSLAGAAAGLNVDQGGGAAGNPGFSIRGQTSLSGSVQPLIVLDGAIFYGNIDDINPNDVESVDVLKGASAAAVYGRRSANGVLIINTKKGRAGKSVFSLSAYAGFQGMTNNPVREMNGDEFALRLLDWTWERDVYNWYATHPTSEAGRPARPDATDRETVASFLRTPEEKKNYLAGKGTDWVDEVLRQAPMQNYDISLTGGSKDGITYYLSGSFSNIKGIQKNDQFKRSTVHSSLSDKINDWLEIGLDATYSHRDNSGIPASLSAARVASPLQLNNPLGSPDYQIYLGGELYQVYPLVYTYADNSDIRTNLFSVGTININIPWVKGLKYTLRYSRLHQTENNNTFYSDKTINGVDNNGEAVKNPIESNNWILDNIVNYSNSFGDHEINATLLFSREKGTGSSSTLSATDFGIENLGYNDMELGQFPVVASTAYEENSLSYMARGNYSYRSKYLLTGTVRKDGYSGFSPNHKWATFPSVGAGWVLTEEPFLKDKGFYLKLRLSYGINGNQGIGRYASFSQMNTYDYVYGSQTAIGIYPTTLGNKELTWEKTSSTDLGIDFNFLHNRIAGSVDLYTGKTKDVLVERQIPRASGYTSVWSNLGQISNKGIDLEINSVNVKGAFNWTTKFTFSLNRNKIQRLYGDGGDKDIGNSWFVGEPIKSIYDYKILGVWQEQDLFNKNIYEGWYPGQFKYADINNDGKIEPVNDREIIGYASPSYRFSLANMLSYKNFTLSIFINSIQGGKKYYLANNFAMVNPAYDFSFRMNTPAINPYWRPDRPTTNTTGIYNTPPVESGIYQSRSFVRLQDISLSYSLPSELIHKINIQSAQVYVSSKNPYVWTKWQGWDPETGTSDTPLMRNIIFGLRLSF</sequence>
<feature type="domain" description="TonB-dependent receptor plug" evidence="8">
    <location>
        <begin position="74"/>
        <end position="181"/>
    </location>
</feature>
<evidence type="ECO:0000313" key="10">
    <source>
        <dbReference type="Proteomes" id="UP001501207"/>
    </source>
</evidence>
<dbReference type="InterPro" id="IPR039426">
    <property type="entry name" value="TonB-dep_rcpt-like"/>
</dbReference>
<dbReference type="PROSITE" id="PS52016">
    <property type="entry name" value="TONB_DEPENDENT_REC_3"/>
    <property type="match status" value="1"/>
</dbReference>
<keyword evidence="3 7" id="KW-1134">Transmembrane beta strand</keyword>
<evidence type="ECO:0000256" key="5">
    <source>
        <dbReference type="ARBA" id="ARBA00023136"/>
    </source>
</evidence>